<evidence type="ECO:0000256" key="1">
    <source>
        <dbReference type="SAM" id="MobiDB-lite"/>
    </source>
</evidence>
<proteinExistence type="predicted"/>
<dbReference type="Gene3D" id="1.10.238.10">
    <property type="entry name" value="EF-hand"/>
    <property type="match status" value="1"/>
</dbReference>
<feature type="chain" id="PRO_5044221595" evidence="2">
    <location>
        <begin position="20"/>
        <end position="95"/>
    </location>
</feature>
<dbReference type="GeneID" id="93829209"/>
<dbReference type="PROSITE" id="PS00018">
    <property type="entry name" value="EF_HAND_1"/>
    <property type="match status" value="2"/>
</dbReference>
<dbReference type="InterPro" id="IPR018247">
    <property type="entry name" value="EF_Hand_1_Ca_BS"/>
</dbReference>
<feature type="region of interest" description="Disordered" evidence="1">
    <location>
        <begin position="22"/>
        <end position="44"/>
    </location>
</feature>
<accession>A0A4Q9TI53</accession>
<feature type="signal peptide" evidence="2">
    <location>
        <begin position="1"/>
        <end position="19"/>
    </location>
</feature>
<accession>A0A4Q8LJL8</accession>
<dbReference type="GO" id="GO:0005509">
    <property type="term" value="F:calcium ion binding"/>
    <property type="evidence" value="ECO:0007669"/>
    <property type="project" value="InterPro"/>
</dbReference>
<evidence type="ECO:0000256" key="2">
    <source>
        <dbReference type="SAM" id="SignalP"/>
    </source>
</evidence>
<comment type="caution">
    <text evidence="3">The sequence shown here is derived from an EMBL/GenBank/DDBJ whole genome shotgun (WGS) entry which is preliminary data.</text>
</comment>
<name>A0A4Q9TI53_9GAMM</name>
<dbReference type="SUPFAM" id="SSF47473">
    <property type="entry name" value="EF-hand"/>
    <property type="match status" value="1"/>
</dbReference>
<sequence>MKYVSLFLISALVSGAAWAGPQQSATATDHSTHAAHAQPAAPAKQDTFAAYDKDKNGFVSKAEVAKHPKVAMFGMSDSNRDGRLDRAEFAMMESM</sequence>
<dbReference type="InterPro" id="IPR002048">
    <property type="entry name" value="EF_hand_dom"/>
</dbReference>
<gene>
    <name evidence="3" type="ORF">EA661_10065</name>
</gene>
<dbReference type="PROSITE" id="PS50222">
    <property type="entry name" value="EF_HAND_2"/>
    <property type="match status" value="1"/>
</dbReference>
<keyword evidence="2" id="KW-0732">Signal</keyword>
<dbReference type="CDD" id="cd00051">
    <property type="entry name" value="EFh"/>
    <property type="match status" value="1"/>
</dbReference>
<reference evidence="3 4" key="1">
    <citation type="submission" date="2019-02" db="EMBL/GenBank/DDBJ databases">
        <title>WGS of Pseudoxanthomonas species novum from clinical isolates.</title>
        <authorList>
            <person name="Bernier A.-M."/>
            <person name="Bernard K."/>
            <person name="Vachon A."/>
        </authorList>
    </citation>
    <scope>NUCLEOTIDE SEQUENCE [LARGE SCALE GENOMIC DNA]</scope>
    <source>
        <strain evidence="3 4">NML171202</strain>
    </source>
</reference>
<evidence type="ECO:0000313" key="3">
    <source>
        <dbReference type="EMBL" id="TAA29877.1"/>
    </source>
</evidence>
<dbReference type="EMBL" id="SHMB01000003">
    <property type="protein sequence ID" value="TAA29877.1"/>
    <property type="molecule type" value="Genomic_DNA"/>
</dbReference>
<protein>
    <submittedName>
        <fullName evidence="3">EF-hand domain-containing protein</fullName>
    </submittedName>
</protein>
<dbReference type="Pfam" id="PF13202">
    <property type="entry name" value="EF-hand_5"/>
    <property type="match status" value="2"/>
</dbReference>
<evidence type="ECO:0000313" key="4">
    <source>
        <dbReference type="Proteomes" id="UP000291286"/>
    </source>
</evidence>
<feature type="compositionally biased region" description="Low complexity" evidence="1">
    <location>
        <begin position="24"/>
        <end position="43"/>
    </location>
</feature>
<dbReference type="RefSeq" id="WP_130518303.1">
    <property type="nucleotide sequence ID" value="NZ_CP095475.1"/>
</dbReference>
<organism evidence="3 4">
    <name type="scientific">Pseudoxanthomonas winnipegensis</name>
    <dbReference type="NCBI Taxonomy" id="2480810"/>
    <lineage>
        <taxon>Bacteria</taxon>
        <taxon>Pseudomonadati</taxon>
        <taxon>Pseudomonadota</taxon>
        <taxon>Gammaproteobacteria</taxon>
        <taxon>Lysobacterales</taxon>
        <taxon>Lysobacteraceae</taxon>
        <taxon>Pseudoxanthomonas</taxon>
    </lineage>
</organism>
<dbReference type="AlphaFoldDB" id="A0A4Q9TI53"/>
<dbReference type="InterPro" id="IPR011992">
    <property type="entry name" value="EF-hand-dom_pair"/>
</dbReference>
<dbReference type="Proteomes" id="UP000291286">
    <property type="component" value="Unassembled WGS sequence"/>
</dbReference>